<dbReference type="Pfam" id="PF12085">
    <property type="entry name" value="DUF3562"/>
    <property type="match status" value="1"/>
</dbReference>
<dbReference type="RefSeq" id="WP_099790464.1">
    <property type="nucleotide sequence ID" value="NZ_JBHLYV010000019.1"/>
</dbReference>
<evidence type="ECO:0000313" key="2">
    <source>
        <dbReference type="Proteomes" id="UP000230390"/>
    </source>
</evidence>
<accession>A0A2G8TCM9</accession>
<dbReference type="EMBL" id="PDOC01000011">
    <property type="protein sequence ID" value="PIL43806.1"/>
    <property type="molecule type" value="Genomic_DNA"/>
</dbReference>
<protein>
    <recommendedName>
        <fullName evidence="3">DUF3562 domain-containing protein</fullName>
    </recommendedName>
</protein>
<reference evidence="1 2" key="1">
    <citation type="submission" date="2017-10" db="EMBL/GenBank/DDBJ databases">
        <title>Massilia psychrophilum sp. nov., a novel purple-pigmented bacterium isolated from Tianshan glacier, Xinjiang Municipality, China.</title>
        <authorList>
            <person name="Wang H."/>
        </authorList>
    </citation>
    <scope>NUCLEOTIDE SEQUENCE [LARGE SCALE GENOMIC DNA]</scope>
    <source>
        <strain evidence="1 2">JCM 30074</strain>
    </source>
</reference>
<name>A0A2G8TCM9_9BURK</name>
<comment type="caution">
    <text evidence="1">The sequence shown here is derived from an EMBL/GenBank/DDBJ whole genome shotgun (WGS) entry which is preliminary data.</text>
</comment>
<sequence length="86" mass="9710">MQTSGHSPDIHENKYALYQETAESKGAKREIEAIARDLARAPEEIANVYTELYADLKAHARVPDYVRVFAARKVRARFQQPHAADG</sequence>
<dbReference type="Proteomes" id="UP000230390">
    <property type="component" value="Unassembled WGS sequence"/>
</dbReference>
<gene>
    <name evidence="1" type="ORF">CR105_17420</name>
</gene>
<proteinExistence type="predicted"/>
<organism evidence="1 2">
    <name type="scientific">Massilia eurypsychrophila</name>
    <dbReference type="NCBI Taxonomy" id="1485217"/>
    <lineage>
        <taxon>Bacteria</taxon>
        <taxon>Pseudomonadati</taxon>
        <taxon>Pseudomonadota</taxon>
        <taxon>Betaproteobacteria</taxon>
        <taxon>Burkholderiales</taxon>
        <taxon>Oxalobacteraceae</taxon>
        <taxon>Telluria group</taxon>
        <taxon>Massilia</taxon>
    </lineage>
</organism>
<dbReference type="InterPro" id="IPR021945">
    <property type="entry name" value="DUF3562"/>
</dbReference>
<keyword evidence="2" id="KW-1185">Reference proteome</keyword>
<evidence type="ECO:0008006" key="3">
    <source>
        <dbReference type="Google" id="ProtNLM"/>
    </source>
</evidence>
<dbReference type="AlphaFoldDB" id="A0A2G8TCM9"/>
<evidence type="ECO:0000313" key="1">
    <source>
        <dbReference type="EMBL" id="PIL43806.1"/>
    </source>
</evidence>
<dbReference type="Gene3D" id="1.10.8.1060">
    <property type="entry name" value="Corynebacterium glutamicum thioredoxin-dependent arsenate reductase, N-terminal domain"/>
    <property type="match status" value="1"/>
</dbReference>